<reference evidence="3" key="1">
    <citation type="submission" date="2016-06" db="UniProtKB">
        <authorList>
            <consortium name="WormBaseParasite"/>
        </authorList>
    </citation>
    <scope>IDENTIFICATION</scope>
</reference>
<evidence type="ECO:0000313" key="2">
    <source>
        <dbReference type="Proteomes" id="UP000271098"/>
    </source>
</evidence>
<protein>
    <submittedName>
        <fullName evidence="3">Aconitase domain-containing protein</fullName>
    </submittedName>
</protein>
<dbReference type="Proteomes" id="UP000271098">
    <property type="component" value="Unassembled WGS sequence"/>
</dbReference>
<proteinExistence type="predicted"/>
<evidence type="ECO:0000313" key="1">
    <source>
        <dbReference type="EMBL" id="VDK62237.1"/>
    </source>
</evidence>
<name>A0A183DI37_9BILA</name>
<keyword evidence="2" id="KW-1185">Reference proteome</keyword>
<sequence length="35" mass="3814">MRGVFADFRVVNTALVTDSHVSTMDPSITGRCLCN</sequence>
<organism evidence="3">
    <name type="scientific">Gongylonema pulchrum</name>
    <dbReference type="NCBI Taxonomy" id="637853"/>
    <lineage>
        <taxon>Eukaryota</taxon>
        <taxon>Metazoa</taxon>
        <taxon>Ecdysozoa</taxon>
        <taxon>Nematoda</taxon>
        <taxon>Chromadorea</taxon>
        <taxon>Rhabditida</taxon>
        <taxon>Spirurina</taxon>
        <taxon>Spiruromorpha</taxon>
        <taxon>Spiruroidea</taxon>
        <taxon>Gongylonematidae</taxon>
        <taxon>Gongylonema</taxon>
    </lineage>
</organism>
<dbReference type="EMBL" id="UYRT01024273">
    <property type="protein sequence ID" value="VDK62237.1"/>
    <property type="molecule type" value="Genomic_DNA"/>
</dbReference>
<dbReference type="AlphaFoldDB" id="A0A183DI37"/>
<gene>
    <name evidence="1" type="ORF">GPUH_LOCUS8381</name>
</gene>
<reference evidence="1 2" key="2">
    <citation type="submission" date="2018-11" db="EMBL/GenBank/DDBJ databases">
        <authorList>
            <consortium name="Pathogen Informatics"/>
        </authorList>
    </citation>
    <scope>NUCLEOTIDE SEQUENCE [LARGE SCALE GENOMIC DNA]</scope>
</reference>
<accession>A0A183DI37</accession>
<dbReference type="WBParaSite" id="GPUH_0000838701-mRNA-1">
    <property type="protein sequence ID" value="GPUH_0000838701-mRNA-1"/>
    <property type="gene ID" value="GPUH_0000838701"/>
</dbReference>
<evidence type="ECO:0000313" key="3">
    <source>
        <dbReference type="WBParaSite" id="GPUH_0000838701-mRNA-1"/>
    </source>
</evidence>